<dbReference type="AlphaFoldDB" id="A0A0B7BUW1"/>
<dbReference type="EMBL" id="HACG01049857">
    <property type="protein sequence ID" value="CEK96722.1"/>
    <property type="molecule type" value="Transcribed_RNA"/>
</dbReference>
<name>A0A0B7BUW1_9EUPU</name>
<organism evidence="1">
    <name type="scientific">Arion vulgaris</name>
    <dbReference type="NCBI Taxonomy" id="1028688"/>
    <lineage>
        <taxon>Eukaryota</taxon>
        <taxon>Metazoa</taxon>
        <taxon>Spiralia</taxon>
        <taxon>Lophotrochozoa</taxon>
        <taxon>Mollusca</taxon>
        <taxon>Gastropoda</taxon>
        <taxon>Heterobranchia</taxon>
        <taxon>Euthyneura</taxon>
        <taxon>Panpulmonata</taxon>
        <taxon>Eupulmonata</taxon>
        <taxon>Stylommatophora</taxon>
        <taxon>Helicina</taxon>
        <taxon>Arionoidea</taxon>
        <taxon>Arionidae</taxon>
        <taxon>Arion</taxon>
    </lineage>
</organism>
<reference evidence="1" key="1">
    <citation type="submission" date="2014-12" db="EMBL/GenBank/DDBJ databases">
        <title>Insight into the proteome of Arion vulgaris.</title>
        <authorList>
            <person name="Aradska J."/>
            <person name="Bulat T."/>
            <person name="Smidak R."/>
            <person name="Sarate P."/>
            <person name="Gangsoo J."/>
            <person name="Sialana F."/>
            <person name="Bilban M."/>
            <person name="Lubec G."/>
        </authorList>
    </citation>
    <scope>NUCLEOTIDE SEQUENCE</scope>
    <source>
        <tissue evidence="1">Skin</tissue>
    </source>
</reference>
<accession>A0A0B7BUW1</accession>
<evidence type="ECO:0000313" key="1">
    <source>
        <dbReference type="EMBL" id="CEK96722.1"/>
    </source>
</evidence>
<sequence>MILLQGKFIPILPSQLKPVFILSVVVDFPYTIENSDMPSMMVIALYTSETSVSMIVFFPENPKDCCQNYGIHTLCNAHGSWHVSSAERN</sequence>
<proteinExistence type="predicted"/>
<protein>
    <submittedName>
        <fullName evidence="1">Uncharacterized protein</fullName>
    </submittedName>
</protein>
<gene>
    <name evidence="1" type="primary">ORF213204</name>
</gene>